<keyword evidence="7" id="KW-0675">Receptor</keyword>
<dbReference type="InterPro" id="IPR000276">
    <property type="entry name" value="GPCR_Rhodpsn"/>
</dbReference>
<evidence type="ECO:0000256" key="5">
    <source>
        <dbReference type="SAM" id="Phobius"/>
    </source>
</evidence>
<proteinExistence type="predicted"/>
<reference evidence="7" key="2">
    <citation type="submission" date="2023-04" db="EMBL/GenBank/DDBJ databases">
        <authorList>
            <person name="Bu L."/>
            <person name="Lu L."/>
            <person name="Laidemitt M.R."/>
            <person name="Zhang S.M."/>
            <person name="Mutuku M."/>
            <person name="Mkoji G."/>
            <person name="Steinauer M."/>
            <person name="Loker E.S."/>
        </authorList>
    </citation>
    <scope>NUCLEOTIDE SEQUENCE</scope>
    <source>
        <strain evidence="7">KasaAsao</strain>
        <tissue evidence="7">Whole Snail</tissue>
    </source>
</reference>
<feature type="transmembrane region" description="Helical" evidence="5">
    <location>
        <begin position="218"/>
        <end position="237"/>
    </location>
</feature>
<feature type="transmembrane region" description="Helical" evidence="5">
    <location>
        <begin position="270"/>
        <end position="293"/>
    </location>
</feature>
<protein>
    <submittedName>
        <fullName evidence="7">Allatostatin-A receptor</fullName>
    </submittedName>
</protein>
<evidence type="ECO:0000259" key="6">
    <source>
        <dbReference type="PROSITE" id="PS50262"/>
    </source>
</evidence>
<evidence type="ECO:0000313" key="7">
    <source>
        <dbReference type="EMBL" id="KAK0066229.1"/>
    </source>
</evidence>
<dbReference type="EMBL" id="JASAOG010000011">
    <property type="protein sequence ID" value="KAK0066229.1"/>
    <property type="molecule type" value="Genomic_DNA"/>
</dbReference>
<sequence length="348" mass="38946">MSDGKTFYSFFNCSSKEILAMSSLRNEFLGDDVTSLVIVVNYAIVCGVVSLFGIVSNIVNVVIFAKLGLKESVNVGLLGLAVSDIFSLAFLLADSVCFNPVFQDRNVPVLMREIEFVVGGWPHTCFTRVTSWITALVTLERCLCIARPLKVKIILSTFRTKCAIAFIFLFVGASASPEFYVNQLTWKYNQEINRSVLGIRYIDDRGAFEGVTTVLNNIVLQYATFSVVVIATVILVVKLHEKSKWRSFSGIKNDKSLGVSKKDQKVARMISLVSSVFIGSYLPSSILFMAMHFEPKFHPSGYYNLFHVVWSCAYVVEGLNSASNIFIYIKMSSKFRSKFFHIFLGPSF</sequence>
<keyword evidence="2 5" id="KW-0812">Transmembrane</keyword>
<dbReference type="PRINTS" id="PR00237">
    <property type="entry name" value="GPCRRHODOPSN"/>
</dbReference>
<dbReference type="InterPro" id="IPR019427">
    <property type="entry name" value="7TM_GPCR_serpentine_rcpt_Srw"/>
</dbReference>
<gene>
    <name evidence="7" type="ORF">Bpfe_004350</name>
</gene>
<comment type="subcellular location">
    <subcellularLocation>
        <location evidence="1">Membrane</location>
    </subcellularLocation>
</comment>
<dbReference type="GO" id="GO:0016020">
    <property type="term" value="C:membrane"/>
    <property type="evidence" value="ECO:0007669"/>
    <property type="project" value="UniProtKB-SubCell"/>
</dbReference>
<organism evidence="7 8">
    <name type="scientific">Biomphalaria pfeifferi</name>
    <name type="common">Bloodfluke planorb</name>
    <name type="synonym">Freshwater snail</name>
    <dbReference type="NCBI Taxonomy" id="112525"/>
    <lineage>
        <taxon>Eukaryota</taxon>
        <taxon>Metazoa</taxon>
        <taxon>Spiralia</taxon>
        <taxon>Lophotrochozoa</taxon>
        <taxon>Mollusca</taxon>
        <taxon>Gastropoda</taxon>
        <taxon>Heterobranchia</taxon>
        <taxon>Euthyneura</taxon>
        <taxon>Panpulmonata</taxon>
        <taxon>Hygrophila</taxon>
        <taxon>Lymnaeoidea</taxon>
        <taxon>Planorbidae</taxon>
        <taxon>Biomphalaria</taxon>
    </lineage>
</organism>
<comment type="caution">
    <text evidence="7">The sequence shown here is derived from an EMBL/GenBank/DDBJ whole genome shotgun (WGS) entry which is preliminary data.</text>
</comment>
<reference evidence="7" key="1">
    <citation type="journal article" date="2023" name="PLoS Negl. Trop. Dis.">
        <title>A genome sequence for Biomphalaria pfeifferi, the major vector snail for the human-infecting parasite Schistosoma mansoni.</title>
        <authorList>
            <person name="Bu L."/>
            <person name="Lu L."/>
            <person name="Laidemitt M.R."/>
            <person name="Zhang S.M."/>
            <person name="Mutuku M."/>
            <person name="Mkoji G."/>
            <person name="Steinauer M."/>
            <person name="Loker E.S."/>
        </authorList>
    </citation>
    <scope>NUCLEOTIDE SEQUENCE</scope>
    <source>
        <strain evidence="7">KasaAsao</strain>
    </source>
</reference>
<feature type="transmembrane region" description="Helical" evidence="5">
    <location>
        <begin position="75"/>
        <end position="93"/>
    </location>
</feature>
<keyword evidence="3 5" id="KW-1133">Transmembrane helix</keyword>
<evidence type="ECO:0000313" key="8">
    <source>
        <dbReference type="Proteomes" id="UP001233172"/>
    </source>
</evidence>
<dbReference type="SUPFAM" id="SSF81321">
    <property type="entry name" value="Family A G protein-coupled receptor-like"/>
    <property type="match status" value="1"/>
</dbReference>
<evidence type="ECO:0000256" key="2">
    <source>
        <dbReference type="ARBA" id="ARBA00022692"/>
    </source>
</evidence>
<dbReference type="InterPro" id="IPR052954">
    <property type="entry name" value="GPCR-Ligand_Int"/>
</dbReference>
<dbReference type="PANTHER" id="PTHR46641:SF2">
    <property type="entry name" value="FMRFAMIDE RECEPTOR"/>
    <property type="match status" value="1"/>
</dbReference>
<evidence type="ECO:0000256" key="1">
    <source>
        <dbReference type="ARBA" id="ARBA00004370"/>
    </source>
</evidence>
<name>A0AAD8FK99_BIOPF</name>
<feature type="transmembrane region" description="Helical" evidence="5">
    <location>
        <begin position="305"/>
        <end position="329"/>
    </location>
</feature>
<evidence type="ECO:0000256" key="3">
    <source>
        <dbReference type="ARBA" id="ARBA00022989"/>
    </source>
</evidence>
<feature type="transmembrane region" description="Helical" evidence="5">
    <location>
        <begin position="36"/>
        <end position="63"/>
    </location>
</feature>
<keyword evidence="8" id="KW-1185">Reference proteome</keyword>
<dbReference type="Proteomes" id="UP001233172">
    <property type="component" value="Unassembled WGS sequence"/>
</dbReference>
<dbReference type="InterPro" id="IPR017452">
    <property type="entry name" value="GPCR_Rhodpsn_7TM"/>
</dbReference>
<feature type="transmembrane region" description="Helical" evidence="5">
    <location>
        <begin position="158"/>
        <end position="176"/>
    </location>
</feature>
<evidence type="ECO:0000256" key="4">
    <source>
        <dbReference type="ARBA" id="ARBA00023136"/>
    </source>
</evidence>
<dbReference type="Gene3D" id="1.20.1070.10">
    <property type="entry name" value="Rhodopsin 7-helix transmembrane proteins"/>
    <property type="match status" value="1"/>
</dbReference>
<dbReference type="CDD" id="cd14978">
    <property type="entry name" value="7tmA_FMRFamide_R-like"/>
    <property type="match status" value="1"/>
</dbReference>
<dbReference type="PANTHER" id="PTHR46641">
    <property type="entry name" value="FMRFAMIDE RECEPTOR-RELATED"/>
    <property type="match status" value="1"/>
</dbReference>
<keyword evidence="4 5" id="KW-0472">Membrane</keyword>
<feature type="domain" description="G-protein coupled receptors family 1 profile" evidence="6">
    <location>
        <begin position="56"/>
        <end position="328"/>
    </location>
</feature>
<dbReference type="Pfam" id="PF10324">
    <property type="entry name" value="7TM_GPCR_Srw"/>
    <property type="match status" value="1"/>
</dbReference>
<dbReference type="AlphaFoldDB" id="A0AAD8FK99"/>
<dbReference type="PROSITE" id="PS50262">
    <property type="entry name" value="G_PROTEIN_RECEP_F1_2"/>
    <property type="match status" value="1"/>
</dbReference>
<accession>A0AAD8FK99</accession>
<dbReference type="GO" id="GO:0008528">
    <property type="term" value="F:G protein-coupled peptide receptor activity"/>
    <property type="evidence" value="ECO:0007669"/>
    <property type="project" value="InterPro"/>
</dbReference>